<dbReference type="InterPro" id="IPR021858">
    <property type="entry name" value="Fun_TF"/>
</dbReference>
<feature type="region of interest" description="Disordered" evidence="1">
    <location>
        <begin position="1"/>
        <end position="22"/>
    </location>
</feature>
<sequence length="216" mass="24804">MTMSFRYEVSTPDSQPSDPYQSVSTVQDDGVVQWLHGVPNEIILLFAKMKTMRQDGLKPKGDTIALMERDIRDLQPFDGSSTERFVTIMRSVVQECWKQAAYIYLYMAVCEDSSDVPRVKSAYKRFMKLLKGTKPGRLPDEFLIAPLLIISPAAQQQCDREVIRQRALGLQRRGQTIRANVHIICIVEDYWARTDAEGRRVMWSDVAISRRRMLGV</sequence>
<proteinExistence type="predicted"/>
<protein>
    <submittedName>
        <fullName evidence="2">Uncharacterized protein</fullName>
    </submittedName>
</protein>
<evidence type="ECO:0000256" key="1">
    <source>
        <dbReference type="SAM" id="MobiDB-lite"/>
    </source>
</evidence>
<accession>A0A8H2XC82</accession>
<dbReference type="Proteomes" id="UP000663888">
    <property type="component" value="Unassembled WGS sequence"/>
</dbReference>
<comment type="caution">
    <text evidence="2">The sequence shown here is derived from an EMBL/GenBank/DDBJ whole genome shotgun (WGS) entry which is preliminary data.</text>
</comment>
<evidence type="ECO:0000313" key="3">
    <source>
        <dbReference type="Proteomes" id="UP000663888"/>
    </source>
</evidence>
<name>A0A8H2XC82_9AGAM</name>
<evidence type="ECO:0000313" key="2">
    <source>
        <dbReference type="EMBL" id="CAE6421134.1"/>
    </source>
</evidence>
<dbReference type="AlphaFoldDB" id="A0A8H2XC82"/>
<dbReference type="EMBL" id="CAJMWX010000598">
    <property type="protein sequence ID" value="CAE6421134.1"/>
    <property type="molecule type" value="Genomic_DNA"/>
</dbReference>
<gene>
    <name evidence="2" type="ORF">RDB_LOCUS23355</name>
</gene>
<reference evidence="2" key="1">
    <citation type="submission" date="2021-01" db="EMBL/GenBank/DDBJ databases">
        <authorList>
            <person name="Kaushik A."/>
        </authorList>
    </citation>
    <scope>NUCLEOTIDE SEQUENCE</scope>
    <source>
        <strain evidence="2">AG4-R118</strain>
    </source>
</reference>
<dbReference type="Pfam" id="PF11951">
    <property type="entry name" value="Fungal_trans_2"/>
    <property type="match status" value="1"/>
</dbReference>
<organism evidence="2 3">
    <name type="scientific">Rhizoctonia solani</name>
    <dbReference type="NCBI Taxonomy" id="456999"/>
    <lineage>
        <taxon>Eukaryota</taxon>
        <taxon>Fungi</taxon>
        <taxon>Dikarya</taxon>
        <taxon>Basidiomycota</taxon>
        <taxon>Agaricomycotina</taxon>
        <taxon>Agaricomycetes</taxon>
        <taxon>Cantharellales</taxon>
        <taxon>Ceratobasidiaceae</taxon>
        <taxon>Rhizoctonia</taxon>
    </lineage>
</organism>
<feature type="compositionally biased region" description="Polar residues" evidence="1">
    <location>
        <begin position="11"/>
        <end position="22"/>
    </location>
</feature>